<proteinExistence type="predicted"/>
<organism evidence="2 3">
    <name type="scientific">Niastella populi</name>
    <dbReference type="NCBI Taxonomy" id="550983"/>
    <lineage>
        <taxon>Bacteria</taxon>
        <taxon>Pseudomonadati</taxon>
        <taxon>Bacteroidota</taxon>
        <taxon>Chitinophagia</taxon>
        <taxon>Chitinophagales</taxon>
        <taxon>Chitinophagaceae</taxon>
        <taxon>Niastella</taxon>
    </lineage>
</organism>
<evidence type="ECO:0000313" key="2">
    <source>
        <dbReference type="EMBL" id="OQP68104.1"/>
    </source>
</evidence>
<dbReference type="EMBL" id="LWBP01000002">
    <property type="protein sequence ID" value="OQP68104.1"/>
    <property type="molecule type" value="Genomic_DNA"/>
</dbReference>
<dbReference type="GO" id="GO:0008235">
    <property type="term" value="F:metalloexopeptidase activity"/>
    <property type="evidence" value="ECO:0007669"/>
    <property type="project" value="InterPro"/>
</dbReference>
<dbReference type="InterPro" id="IPR045175">
    <property type="entry name" value="M28_fam"/>
</dbReference>
<dbReference type="SUPFAM" id="SSF53187">
    <property type="entry name" value="Zn-dependent exopeptidases"/>
    <property type="match status" value="1"/>
</dbReference>
<dbReference type="PANTHER" id="PTHR12147">
    <property type="entry name" value="METALLOPEPTIDASE M28 FAMILY MEMBER"/>
    <property type="match status" value="1"/>
</dbReference>
<dbReference type="AlphaFoldDB" id="A0A1V9GC08"/>
<evidence type="ECO:0000313" key="3">
    <source>
        <dbReference type="Proteomes" id="UP000192276"/>
    </source>
</evidence>
<dbReference type="Gene3D" id="3.40.630.10">
    <property type="entry name" value="Zn peptidases"/>
    <property type="match status" value="1"/>
</dbReference>
<comment type="caution">
    <text evidence="2">The sequence shown here is derived from an EMBL/GenBank/DDBJ whole genome shotgun (WGS) entry which is preliminary data.</text>
</comment>
<accession>A0A1V9GC08</accession>
<name>A0A1V9GC08_9BACT</name>
<dbReference type="GO" id="GO:0006508">
    <property type="term" value="P:proteolysis"/>
    <property type="evidence" value="ECO:0007669"/>
    <property type="project" value="InterPro"/>
</dbReference>
<feature type="domain" description="Peptidase M28" evidence="1">
    <location>
        <begin position="89"/>
        <end position="282"/>
    </location>
</feature>
<dbReference type="STRING" id="550983.A4R26_10690"/>
<reference evidence="3" key="1">
    <citation type="submission" date="2016-04" db="EMBL/GenBank/DDBJ databases">
        <authorList>
            <person name="Chen L."/>
            <person name="Zhuang W."/>
            <person name="Wang G."/>
        </authorList>
    </citation>
    <scope>NUCLEOTIDE SEQUENCE [LARGE SCALE GENOMIC DNA]</scope>
    <source>
        <strain evidence="3">208</strain>
    </source>
</reference>
<keyword evidence="3" id="KW-1185">Reference proteome</keyword>
<protein>
    <recommendedName>
        <fullName evidence="1">Peptidase M28 domain-containing protein</fullName>
    </recommendedName>
</protein>
<dbReference type="PANTHER" id="PTHR12147:SF26">
    <property type="entry name" value="PEPTIDASE M28 DOMAIN-CONTAINING PROTEIN"/>
    <property type="match status" value="1"/>
</dbReference>
<dbReference type="InterPro" id="IPR007484">
    <property type="entry name" value="Peptidase_M28"/>
</dbReference>
<dbReference type="Pfam" id="PF04389">
    <property type="entry name" value="Peptidase_M28"/>
    <property type="match status" value="1"/>
</dbReference>
<dbReference type="Proteomes" id="UP000192276">
    <property type="component" value="Unassembled WGS sequence"/>
</dbReference>
<gene>
    <name evidence="2" type="ORF">A4R26_10690</name>
</gene>
<evidence type="ECO:0000259" key="1">
    <source>
        <dbReference type="Pfam" id="PF04389"/>
    </source>
</evidence>
<sequence length="299" mass="33372">MLTGCPPTTEKKKNAAKTDVLNNIDSAALIKHLAYLSSAAMEGRETATPGNQLAREYIVKIFDSLKIEKIGDSWLQPFPFGNDNRQGTNIIGVIKGSQFADNYIAITAHYDHLGTRNGDIYYGADDNASGTAALLAMAAYFKQHPPKHSLILVSFDAEEKGLVGSKYFVANCPVPLNAIGLNVNMDMISRNDSNEIYATGIYHYPFLKKYVDSVQAFTPVNIRFGHDGEKPGIHDWTNQSDHFPFHQHNIPYLYFGVEDHADYHRPGDTFDKVNKRFYYQVCTMITAVASLLDRPEAVQ</sequence>